<dbReference type="Pfam" id="PF17917">
    <property type="entry name" value="RT_RNaseH"/>
    <property type="match status" value="1"/>
</dbReference>
<dbReference type="RefSeq" id="XP_038972405.1">
    <property type="nucleotide sequence ID" value="XM_039116477.1"/>
</dbReference>
<dbReference type="FunFam" id="3.30.70.270:FF:000020">
    <property type="entry name" value="Transposon Tf2-6 polyprotein-like Protein"/>
    <property type="match status" value="1"/>
</dbReference>
<dbReference type="InterPro" id="IPR000477">
    <property type="entry name" value="RT_dom"/>
</dbReference>
<evidence type="ECO:0000256" key="9">
    <source>
        <dbReference type="SAM" id="MobiDB-lite"/>
    </source>
</evidence>
<dbReference type="GO" id="GO:0003964">
    <property type="term" value="F:RNA-directed DNA polymerase activity"/>
    <property type="evidence" value="ECO:0007669"/>
    <property type="project" value="UniProtKB-KW"/>
</dbReference>
<evidence type="ECO:0000256" key="7">
    <source>
        <dbReference type="ARBA" id="ARBA00022918"/>
    </source>
</evidence>
<gene>
    <name evidence="12" type="primary">LOC120104748</name>
</gene>
<keyword evidence="4" id="KW-0540">Nuclease</keyword>
<keyword evidence="7" id="KW-0695">RNA-directed DNA polymerase</keyword>
<dbReference type="SUPFAM" id="SSF56672">
    <property type="entry name" value="DNA/RNA polymerases"/>
    <property type="match status" value="1"/>
</dbReference>
<dbReference type="Pfam" id="PF03732">
    <property type="entry name" value="Retrotrans_gag"/>
    <property type="match status" value="1"/>
</dbReference>
<feature type="compositionally biased region" description="Polar residues" evidence="9">
    <location>
        <begin position="310"/>
        <end position="325"/>
    </location>
</feature>
<dbReference type="InterPro" id="IPR036397">
    <property type="entry name" value="RNaseH_sf"/>
</dbReference>
<sequence length="1730" mass="196698">MADNQDNQNKRLLSDYAVPNVNGAQPSIVRPTVNANNFEIKPGLIQMVQQEQFGGGPSEDPHAHLANFLEICDTIKMNGVSDDAIRLRLFPFSLKDKAKAWLNSKAPNSFTTWNALSQAFLSKYFPPGKTAKLRNDITSFAQFDGESLYEAWERFKDLQRKCPHHGLPDWLIVQTFYNGLTHSVRITIDAAAGGTLMSKSTEEAYELLEEMASNNYQWSNERCMPKKVPGMYDVDGINMLNAKVDSLVKMFGKLGNVNSVSSPVLSCDCCGGAHMSSDCMQVQFVSNYNRQQQQNNPYSNTYNPGWRNHPNFSWKDQGNQGSSSRPLHPPGFQPKPSQPESKQSWEIAIEKLANASSERFERLEAKVDQLASSNRNVEIQLGQLANSINSRGQGNLPSKTEVNPKEHCKAVTLRSGKQLGQVSGETIVGDKVDYEEVNKKVSEEVEDLAKTPSPLPPVEPYVPPIPFPQRLKQNKIDQQFEKFLKVFRQLHINIPFADALAQIPAYTKFLKEIMSKKRKLEDFETIALTEECSAIIQNKLPPKLRDPGSFSIPCTIGDVDFSRALCDLGASVSLMPLSVSRKLGLKELKPTTISLQLADRSVKYPLGILENVLIKVKKFIIPVDFIVLEMEEDTEIPIILGRPFLATAGAIIDVKNGRLTLKVGEEEVEFNLFEATKYPSFTDHVFRVDVVDESTREFFKAENTKEPLETCLVSAGTSKDDNLEIAKVACALEATCPKPKKRGIYFEDIGKGKPPPPPSNVQAPVLELKPLPSHLMYAFLGENNTLPVIVSVSLSDEQLDKLIRILRLRKKAIGWTISDLRGISPSLCMHRILMEDNHKPIVENQRRLNPNMKEVVRAEVLKWLDAGIIYPISDSLWISPVQVVPKKGGMTVVHNENNELIPTRTVTGWRVCIDYRKLNSVTRKDHFPLPFLDQVLERLAGYAYYCFLDGYSGYNQISISPEDQEKTTFTCPYGTFAFRRMPFGLCNAPATFQRCMMAIFSDFVEKIMEVFMDDFSVFGSSFDSCLDNLSRVLQRCEETNLVLNWEKCHFMVQEGIVLGHKISARGLEVDRAKIEIIEKLPPPTNVKGVRSFLGHTGFYRRFIKDFSKISKPLCNLLNKDVVFDFDKDCLNAFNRLKQELVSAPIMAAPDWSLPFELMCDASDFALGAVLGQRKDRKLHVIYYASRVLNNAQLNYATTEKELLAVVFAFDKFRSYLVGSKVIVYTDHSAIKYLLKKKDAKPRLIRWVLLLQEFDLEIRDKRGMENVVADHLSRLEGQSRADEVPINESFPDEQLLAVSVIPWYADLVNYLVSGIVPPDLSYHQKKKFLWDVKHYFWEEPLLYKHCADGMIRRCVPQDEMEDILDYCHSLECGGHFSTSKTVAKVWQSGFYWPTMYQDTRQYVSMCDRCQRVGNISKKNEMPLTNILEVELFDLWGIDFMGPFPSSFNNQYILVAVDYVSKWVEATATQTNDSRVVMRFVKKNIFSRFGVPRAIISDEGSHFCNRSFEALLKKYGVTHKVALAYHPQTNGQVELANRELKQILEKTVSSSRKDWANKLDDALWAYRTAFKTPLGMSPYRLVFGKSCHLPVELEHRAYWAIKDLNMDLKAAGEKRLLQLSELEEFRLDAYENTRIYKEKTKHWHDKHLQIRNFEIGQQVLLFNSRLKLFPGKLRSRWSGPFTVTKVYPYGAVEVRSEVTGAFKVNGQRLKPYLASNVVPKGVIYSLKNPTYG</sequence>
<keyword evidence="8" id="KW-0175">Coiled coil</keyword>
<evidence type="ECO:0000256" key="1">
    <source>
        <dbReference type="ARBA" id="ARBA00012493"/>
    </source>
</evidence>
<dbReference type="InterPro" id="IPR001584">
    <property type="entry name" value="Integrase_cat-core"/>
</dbReference>
<dbReference type="CDD" id="cd09274">
    <property type="entry name" value="RNase_HI_RT_Ty3"/>
    <property type="match status" value="1"/>
</dbReference>
<keyword evidence="2" id="KW-0808">Transferase</keyword>
<dbReference type="InterPro" id="IPR050951">
    <property type="entry name" value="Retrovirus_Pol_polyprotein"/>
</dbReference>
<feature type="compositionally biased region" description="Pro residues" evidence="9">
    <location>
        <begin position="327"/>
        <end position="337"/>
    </location>
</feature>
<reference evidence="12" key="1">
    <citation type="submission" date="2025-08" db="UniProtKB">
        <authorList>
            <consortium name="RefSeq"/>
        </authorList>
    </citation>
    <scope>IDENTIFICATION</scope>
    <source>
        <tissue evidence="12">Young leaves</tissue>
    </source>
</reference>
<dbReference type="CDD" id="cd00303">
    <property type="entry name" value="retropepsin_like"/>
    <property type="match status" value="1"/>
</dbReference>
<dbReference type="GO" id="GO:0004519">
    <property type="term" value="F:endonuclease activity"/>
    <property type="evidence" value="ECO:0007669"/>
    <property type="project" value="UniProtKB-KW"/>
</dbReference>
<dbReference type="GO" id="GO:0015074">
    <property type="term" value="P:DNA integration"/>
    <property type="evidence" value="ECO:0007669"/>
    <property type="project" value="InterPro"/>
</dbReference>
<dbReference type="Gene3D" id="3.10.10.10">
    <property type="entry name" value="HIV Type 1 Reverse Transcriptase, subunit A, domain 1"/>
    <property type="match status" value="1"/>
</dbReference>
<dbReference type="PANTHER" id="PTHR37984">
    <property type="entry name" value="PROTEIN CBG26694"/>
    <property type="match status" value="1"/>
</dbReference>
<dbReference type="InterPro" id="IPR021109">
    <property type="entry name" value="Peptidase_aspartic_dom_sf"/>
</dbReference>
<name>A0A8B8ZE69_PHODC</name>
<dbReference type="FunFam" id="3.10.20.370:FF:000001">
    <property type="entry name" value="Retrovirus-related Pol polyprotein from transposon 17.6-like protein"/>
    <property type="match status" value="1"/>
</dbReference>
<protein>
    <recommendedName>
        <fullName evidence="1">RNA-directed DNA polymerase</fullName>
        <ecNumber evidence="1">2.7.7.49</ecNumber>
    </recommendedName>
</protein>
<feature type="region of interest" description="Disordered" evidence="9">
    <location>
        <begin position="293"/>
        <end position="343"/>
    </location>
</feature>
<evidence type="ECO:0000313" key="11">
    <source>
        <dbReference type="Proteomes" id="UP000228380"/>
    </source>
</evidence>
<evidence type="ECO:0000256" key="8">
    <source>
        <dbReference type="SAM" id="Coils"/>
    </source>
</evidence>
<dbReference type="InterPro" id="IPR012337">
    <property type="entry name" value="RNaseH-like_sf"/>
</dbReference>
<evidence type="ECO:0000256" key="6">
    <source>
        <dbReference type="ARBA" id="ARBA00022801"/>
    </source>
</evidence>
<dbReference type="EC" id="2.7.7.49" evidence="1"/>
<dbReference type="InterPro" id="IPR005162">
    <property type="entry name" value="Retrotrans_gag_dom"/>
</dbReference>
<proteinExistence type="predicted"/>
<dbReference type="Pfam" id="PF00665">
    <property type="entry name" value="rve"/>
    <property type="match status" value="1"/>
</dbReference>
<feature type="coiled-coil region" evidence="8">
    <location>
        <begin position="353"/>
        <end position="380"/>
    </location>
</feature>
<keyword evidence="5" id="KW-0255">Endonuclease</keyword>
<dbReference type="Pfam" id="PF13650">
    <property type="entry name" value="Asp_protease_2"/>
    <property type="match status" value="1"/>
</dbReference>
<evidence type="ECO:0000256" key="3">
    <source>
        <dbReference type="ARBA" id="ARBA00022695"/>
    </source>
</evidence>
<evidence type="ECO:0000259" key="10">
    <source>
        <dbReference type="PROSITE" id="PS50994"/>
    </source>
</evidence>
<dbReference type="InterPro" id="IPR041588">
    <property type="entry name" value="Integrase_H2C2"/>
</dbReference>
<feature type="domain" description="Integrase catalytic" evidence="10">
    <location>
        <begin position="1417"/>
        <end position="1584"/>
    </location>
</feature>
<dbReference type="Gene3D" id="1.10.340.70">
    <property type="match status" value="1"/>
</dbReference>
<dbReference type="Gene3D" id="2.40.70.10">
    <property type="entry name" value="Acid Proteases"/>
    <property type="match status" value="1"/>
</dbReference>
<keyword evidence="3" id="KW-0548">Nucleotidyltransferase</keyword>
<accession>A0A8B8ZE69</accession>
<dbReference type="GO" id="GO:0016787">
    <property type="term" value="F:hydrolase activity"/>
    <property type="evidence" value="ECO:0007669"/>
    <property type="project" value="UniProtKB-KW"/>
</dbReference>
<dbReference type="KEGG" id="pda:120104748"/>
<evidence type="ECO:0000256" key="5">
    <source>
        <dbReference type="ARBA" id="ARBA00022759"/>
    </source>
</evidence>
<dbReference type="CDD" id="cd01647">
    <property type="entry name" value="RT_LTR"/>
    <property type="match status" value="1"/>
</dbReference>
<dbReference type="GeneID" id="120104748"/>
<dbReference type="Pfam" id="PF17921">
    <property type="entry name" value="Integrase_H2C2"/>
    <property type="match status" value="1"/>
</dbReference>
<evidence type="ECO:0000256" key="4">
    <source>
        <dbReference type="ARBA" id="ARBA00022722"/>
    </source>
</evidence>
<dbReference type="PANTHER" id="PTHR37984:SF5">
    <property type="entry name" value="PROTEIN NYNRIN-LIKE"/>
    <property type="match status" value="1"/>
</dbReference>
<organism evidence="11 12">
    <name type="scientific">Phoenix dactylifera</name>
    <name type="common">Date palm</name>
    <dbReference type="NCBI Taxonomy" id="42345"/>
    <lineage>
        <taxon>Eukaryota</taxon>
        <taxon>Viridiplantae</taxon>
        <taxon>Streptophyta</taxon>
        <taxon>Embryophyta</taxon>
        <taxon>Tracheophyta</taxon>
        <taxon>Spermatophyta</taxon>
        <taxon>Magnoliopsida</taxon>
        <taxon>Liliopsida</taxon>
        <taxon>Arecaceae</taxon>
        <taxon>Coryphoideae</taxon>
        <taxon>Phoeniceae</taxon>
        <taxon>Phoenix</taxon>
    </lineage>
</organism>
<dbReference type="Gene3D" id="3.30.420.10">
    <property type="entry name" value="Ribonuclease H-like superfamily/Ribonuclease H"/>
    <property type="match status" value="1"/>
</dbReference>
<keyword evidence="11" id="KW-1185">Reference proteome</keyword>
<dbReference type="InterPro" id="IPR041373">
    <property type="entry name" value="RT_RNaseH"/>
</dbReference>
<dbReference type="Gene3D" id="3.30.70.270">
    <property type="match status" value="2"/>
</dbReference>
<keyword evidence="6" id="KW-0378">Hydrolase</keyword>
<dbReference type="Proteomes" id="UP000228380">
    <property type="component" value="Unplaced"/>
</dbReference>
<dbReference type="Pfam" id="PF00078">
    <property type="entry name" value="RVT_1"/>
    <property type="match status" value="1"/>
</dbReference>
<dbReference type="GO" id="GO:0003676">
    <property type="term" value="F:nucleic acid binding"/>
    <property type="evidence" value="ECO:0007669"/>
    <property type="project" value="InterPro"/>
</dbReference>
<dbReference type="SUPFAM" id="SSF53098">
    <property type="entry name" value="Ribonuclease H-like"/>
    <property type="match status" value="1"/>
</dbReference>
<dbReference type="InterPro" id="IPR043502">
    <property type="entry name" value="DNA/RNA_pol_sf"/>
</dbReference>
<evidence type="ECO:0000313" key="12">
    <source>
        <dbReference type="RefSeq" id="XP_038972405.1"/>
    </source>
</evidence>
<evidence type="ECO:0000256" key="2">
    <source>
        <dbReference type="ARBA" id="ARBA00022679"/>
    </source>
</evidence>
<dbReference type="InterPro" id="IPR043128">
    <property type="entry name" value="Rev_trsase/Diguanyl_cyclase"/>
</dbReference>
<dbReference type="PROSITE" id="PS50994">
    <property type="entry name" value="INTEGRASE"/>
    <property type="match status" value="1"/>
</dbReference>
<dbReference type="OrthoDB" id="779516at2759"/>